<reference evidence="3 4" key="1">
    <citation type="submission" date="2020-05" db="EMBL/GenBank/DDBJ databases">
        <title>Identification and distribution of gene clusters putatively required for synthesis of sphingolipid metabolism inhibitors in phylogenetically diverse species of the filamentous fungus Fusarium.</title>
        <authorList>
            <person name="Kim H.-S."/>
            <person name="Busman M."/>
            <person name="Brown D.W."/>
            <person name="Divon H."/>
            <person name="Uhlig S."/>
            <person name="Proctor R.H."/>
        </authorList>
    </citation>
    <scope>NUCLEOTIDE SEQUENCE [LARGE SCALE GENOMIC DNA]</scope>
    <source>
        <strain evidence="3 4">NRRL 20693</strain>
    </source>
</reference>
<feature type="compositionally biased region" description="Polar residues" evidence="1">
    <location>
        <begin position="296"/>
        <end position="313"/>
    </location>
</feature>
<comment type="caution">
    <text evidence="3">The sequence shown here is derived from an EMBL/GenBank/DDBJ whole genome shotgun (WGS) entry which is preliminary data.</text>
</comment>
<gene>
    <name evidence="3" type="ORF">FHETE_6426</name>
</gene>
<feature type="region of interest" description="Disordered" evidence="1">
    <location>
        <begin position="376"/>
        <end position="464"/>
    </location>
</feature>
<evidence type="ECO:0000256" key="2">
    <source>
        <dbReference type="SAM" id="SignalP"/>
    </source>
</evidence>
<name>A0A8H5TAI1_FUSHE</name>
<dbReference type="AlphaFoldDB" id="A0A8H5TAI1"/>
<dbReference type="OrthoDB" id="5420777at2759"/>
<dbReference type="EMBL" id="JAAGWQ010000113">
    <property type="protein sequence ID" value="KAF5666057.1"/>
    <property type="molecule type" value="Genomic_DNA"/>
</dbReference>
<keyword evidence="4" id="KW-1185">Reference proteome</keyword>
<feature type="compositionally biased region" description="Polar residues" evidence="1">
    <location>
        <begin position="765"/>
        <end position="778"/>
    </location>
</feature>
<feature type="region of interest" description="Disordered" evidence="1">
    <location>
        <begin position="296"/>
        <end position="358"/>
    </location>
</feature>
<evidence type="ECO:0000313" key="3">
    <source>
        <dbReference type="EMBL" id="KAF5666057.1"/>
    </source>
</evidence>
<accession>A0A8H5TAI1</accession>
<organism evidence="3 4">
    <name type="scientific">Fusarium heterosporum</name>
    <dbReference type="NCBI Taxonomy" id="42747"/>
    <lineage>
        <taxon>Eukaryota</taxon>
        <taxon>Fungi</taxon>
        <taxon>Dikarya</taxon>
        <taxon>Ascomycota</taxon>
        <taxon>Pezizomycotina</taxon>
        <taxon>Sordariomycetes</taxon>
        <taxon>Hypocreomycetidae</taxon>
        <taxon>Hypocreales</taxon>
        <taxon>Nectriaceae</taxon>
        <taxon>Fusarium</taxon>
        <taxon>Fusarium heterosporum species complex</taxon>
    </lineage>
</organism>
<feature type="signal peptide" evidence="2">
    <location>
        <begin position="1"/>
        <end position="24"/>
    </location>
</feature>
<evidence type="ECO:0000256" key="1">
    <source>
        <dbReference type="SAM" id="MobiDB-lite"/>
    </source>
</evidence>
<dbReference type="Proteomes" id="UP000567885">
    <property type="component" value="Unassembled WGS sequence"/>
</dbReference>
<feature type="compositionally biased region" description="Polar residues" evidence="1">
    <location>
        <begin position="432"/>
        <end position="447"/>
    </location>
</feature>
<keyword evidence="2" id="KW-0732">Signal</keyword>
<evidence type="ECO:0000313" key="4">
    <source>
        <dbReference type="Proteomes" id="UP000567885"/>
    </source>
</evidence>
<feature type="region of interest" description="Disordered" evidence="1">
    <location>
        <begin position="765"/>
        <end position="796"/>
    </location>
</feature>
<protein>
    <submittedName>
        <fullName evidence="3">Uncharacterized protein</fullName>
    </submittedName>
</protein>
<feature type="chain" id="PRO_5034670258" evidence="2">
    <location>
        <begin position="25"/>
        <end position="817"/>
    </location>
</feature>
<sequence length="817" mass="86556">MTVQTNALLLATTLVFSVAGAALSRVDLGQQGPWRFPLNDTAIVTAPYGSNTRLSQLIPTSTSTWTTMLRGETSRSFESTEMVWSTTSQADDRYFSSPDKIETSSTESAWTVSLEIIPISSSQETELTATTPQLDSVFTTLSKSTGATLSTPEQFPQPTSSMFLLTTISSNNSDSDKVSTPLETGQKRPHQAFVHTLTEFTLDTEQQPYRTSHNSSYRWIPSLTSKGNGTYTPEPRPTGILTLITPTSVSPCTTLQDNEPITEYSIVYTATVTFLGNSSEYTPPYPAITTPNFCETQSPIPTVSQGRSSTGAPASSAEEISQKLPPKECSLGDSCSPEEVPGWTNPTANPISGVPGVTMSTTRRTITFVTTDKNPAVVFTTEPPPKFGKPTDQGRLPVSNKQIPEASDAGVPDGPEPSGDPWTLGGHGKMGTMSQAQLDTQSQTISEAQPEGRPQDRPQTQRQLDSVTGIGTSIDTYLMPEPTNVFFVTARGQEVIVNEETFSSLKVDRTTTVTVGSGTFTIRPTEVVGEGVTVKKPQPIGTAIHVVKSTSTTLAQVPVTVVGTEAVVGGTRFKIPIIGTTTKLKIPVVGSYSLVDEHQISIAPGHVVVDNETLTYQAIGGPQTDVIIEGGEMITVAGKSVLVLHSTTLTYGFSKPNITETIDDDIITVGPAGVIIDGTILGGAHAEATDTKYRIVGGATITKVSPSYVIIDETTFTAGPGAKSTTKKAGGETITIGPSGIIIGTMTVKYPFGASTVTTIQAKATATESSPIATRSNHNNNKDNKDNDDDSGAAPQRSGLMIGMTMLHIAAGVWVLV</sequence>
<proteinExistence type="predicted"/>